<keyword evidence="3" id="KW-1185">Reference proteome</keyword>
<dbReference type="PANTHER" id="PTHR31175:SF111">
    <property type="entry name" value="AUXIN-RESPONSIVE PROTEIN SAUR68-LIKE"/>
    <property type="match status" value="1"/>
</dbReference>
<dbReference type="EMBL" id="BAABME010029461">
    <property type="protein sequence ID" value="GAA0183687.1"/>
    <property type="molecule type" value="Genomic_DNA"/>
</dbReference>
<proteinExistence type="inferred from homology"/>
<reference evidence="2 3" key="1">
    <citation type="submission" date="2024-01" db="EMBL/GenBank/DDBJ databases">
        <title>The complete chloroplast genome sequence of Lithospermum erythrorhizon: insights into the phylogenetic relationship among Boraginaceae species and the maternal lineages of purple gromwells.</title>
        <authorList>
            <person name="Okada T."/>
            <person name="Watanabe K."/>
        </authorList>
    </citation>
    <scope>NUCLEOTIDE SEQUENCE [LARGE SCALE GENOMIC DNA]</scope>
</reference>
<evidence type="ECO:0000313" key="2">
    <source>
        <dbReference type="EMBL" id="GAA0183687.1"/>
    </source>
</evidence>
<protein>
    <submittedName>
        <fullName evidence="2">Uncharacterized protein</fullName>
    </submittedName>
</protein>
<accession>A0AAV3RTG3</accession>
<dbReference type="PANTHER" id="PTHR31175">
    <property type="entry name" value="AUXIN-RESPONSIVE FAMILY PROTEIN"/>
    <property type="match status" value="1"/>
</dbReference>
<dbReference type="InterPro" id="IPR003676">
    <property type="entry name" value="SAUR_fam"/>
</dbReference>
<name>A0AAV3RTG3_LITER</name>
<gene>
    <name evidence="2" type="ORF">LIER_42445</name>
</gene>
<evidence type="ECO:0000256" key="1">
    <source>
        <dbReference type="ARBA" id="ARBA00006974"/>
    </source>
</evidence>
<dbReference type="Pfam" id="PF02519">
    <property type="entry name" value="Auxin_inducible"/>
    <property type="match status" value="1"/>
</dbReference>
<comment type="similarity">
    <text evidence="1">Belongs to the ARG7 family.</text>
</comment>
<sequence length="150" mass="17551">MKMISSKILIRMTKRWQRFAAMQKKRILTKRVANYPNEDGYYGTSNTSKADKGQFIVYSFNRRRFKIPICFLNNEIFRHLLKMSEDEFGLPRDGPIVLPIDSQFLNYIISVVKKGVAKDVRDALLVSVDMSRCSLPSLNQERKNEHLLVY</sequence>
<dbReference type="Proteomes" id="UP001454036">
    <property type="component" value="Unassembled WGS sequence"/>
</dbReference>
<dbReference type="GO" id="GO:0009733">
    <property type="term" value="P:response to auxin"/>
    <property type="evidence" value="ECO:0007669"/>
    <property type="project" value="InterPro"/>
</dbReference>
<organism evidence="2 3">
    <name type="scientific">Lithospermum erythrorhizon</name>
    <name type="common">Purple gromwell</name>
    <name type="synonym">Lithospermum officinale var. erythrorhizon</name>
    <dbReference type="NCBI Taxonomy" id="34254"/>
    <lineage>
        <taxon>Eukaryota</taxon>
        <taxon>Viridiplantae</taxon>
        <taxon>Streptophyta</taxon>
        <taxon>Embryophyta</taxon>
        <taxon>Tracheophyta</taxon>
        <taxon>Spermatophyta</taxon>
        <taxon>Magnoliopsida</taxon>
        <taxon>eudicotyledons</taxon>
        <taxon>Gunneridae</taxon>
        <taxon>Pentapetalae</taxon>
        <taxon>asterids</taxon>
        <taxon>lamiids</taxon>
        <taxon>Boraginales</taxon>
        <taxon>Boraginaceae</taxon>
        <taxon>Boraginoideae</taxon>
        <taxon>Lithospermeae</taxon>
        <taxon>Lithospermum</taxon>
    </lineage>
</organism>
<dbReference type="AlphaFoldDB" id="A0AAV3RTG3"/>
<evidence type="ECO:0000313" key="3">
    <source>
        <dbReference type="Proteomes" id="UP001454036"/>
    </source>
</evidence>
<comment type="caution">
    <text evidence="2">The sequence shown here is derived from an EMBL/GenBank/DDBJ whole genome shotgun (WGS) entry which is preliminary data.</text>
</comment>